<dbReference type="SUPFAM" id="SSF53335">
    <property type="entry name" value="S-adenosyl-L-methionine-dependent methyltransferases"/>
    <property type="match status" value="1"/>
</dbReference>
<dbReference type="Gene3D" id="3.40.50.150">
    <property type="entry name" value="Vaccinia Virus protein VP39"/>
    <property type="match status" value="1"/>
</dbReference>
<name>A0AAC8VZI8_9PROT</name>
<dbReference type="Proteomes" id="UP000069935">
    <property type="component" value="Chromosome 2"/>
</dbReference>
<dbReference type="Gene3D" id="3.40.50.2000">
    <property type="entry name" value="Glycogen Phosphorylase B"/>
    <property type="match status" value="2"/>
</dbReference>
<reference evidence="4" key="1">
    <citation type="submission" date="2015-08" db="EMBL/GenBank/DDBJ databases">
        <title>Complete Genome Sequence of Azospirillum thiophilum BV-S.</title>
        <authorList>
            <person name="Fomenkov A."/>
            <person name="Vincze T."/>
            <person name="Grabovich M."/>
            <person name="Dubinina G."/>
            <person name="Orlova M."/>
            <person name="Belousova E."/>
            <person name="Roberts R.J."/>
        </authorList>
    </citation>
    <scope>NUCLEOTIDE SEQUENCE [LARGE SCALE GENOMIC DNA]</scope>
    <source>
        <strain evidence="4">BV-S</strain>
    </source>
</reference>
<keyword evidence="4" id="KW-1185">Reference proteome</keyword>
<dbReference type="InterPro" id="IPR013216">
    <property type="entry name" value="Methyltransf_11"/>
</dbReference>
<dbReference type="GO" id="GO:0008757">
    <property type="term" value="F:S-adenosylmethionine-dependent methyltransferase activity"/>
    <property type="evidence" value="ECO:0007669"/>
    <property type="project" value="InterPro"/>
</dbReference>
<dbReference type="PANTHER" id="PTHR45947:SF3">
    <property type="entry name" value="SULFOQUINOVOSYL TRANSFERASE SQD2"/>
    <property type="match status" value="1"/>
</dbReference>
<dbReference type="InterPro" id="IPR050194">
    <property type="entry name" value="Glycosyltransferase_grp1"/>
</dbReference>
<protein>
    <recommendedName>
        <fullName evidence="5">Glycosyltransferase</fullName>
    </recommendedName>
</protein>
<dbReference type="AlphaFoldDB" id="A0AAC8VZI8"/>
<evidence type="ECO:0000259" key="1">
    <source>
        <dbReference type="Pfam" id="PF08241"/>
    </source>
</evidence>
<dbReference type="InterPro" id="IPR028098">
    <property type="entry name" value="Glyco_trans_4-like_N"/>
</dbReference>
<evidence type="ECO:0000313" key="4">
    <source>
        <dbReference type="Proteomes" id="UP000069935"/>
    </source>
</evidence>
<dbReference type="Pfam" id="PF13439">
    <property type="entry name" value="Glyco_transf_4"/>
    <property type="match status" value="1"/>
</dbReference>
<gene>
    <name evidence="3" type="ORF">AL072_14365</name>
</gene>
<dbReference type="InterPro" id="IPR029063">
    <property type="entry name" value="SAM-dependent_MTases_sf"/>
</dbReference>
<feature type="domain" description="Methyltransferase type 11" evidence="1">
    <location>
        <begin position="435"/>
        <end position="525"/>
    </location>
</feature>
<dbReference type="CDD" id="cd03801">
    <property type="entry name" value="GT4_PimA-like"/>
    <property type="match status" value="1"/>
</dbReference>
<dbReference type="GO" id="GO:0016758">
    <property type="term" value="F:hexosyltransferase activity"/>
    <property type="evidence" value="ECO:0007669"/>
    <property type="project" value="TreeGrafter"/>
</dbReference>
<reference evidence="3 4" key="2">
    <citation type="journal article" date="2016" name="Genome Announc.">
        <title>Complete Genome Sequence of a Strain of Azospirillum thiophilum Isolated from a Sulfide Spring.</title>
        <authorList>
            <person name="Fomenkov A."/>
            <person name="Vincze T."/>
            <person name="Grabovich M."/>
            <person name="Anton B.P."/>
            <person name="Dubinina G."/>
            <person name="Orlova M."/>
            <person name="Belousova E."/>
            <person name="Roberts R.J."/>
        </authorList>
    </citation>
    <scope>NUCLEOTIDE SEQUENCE [LARGE SCALE GENOMIC DNA]</scope>
    <source>
        <strain evidence="3 4">BV-S</strain>
    </source>
</reference>
<accession>A0AAC8VZI8</accession>
<evidence type="ECO:0000313" key="3">
    <source>
        <dbReference type="EMBL" id="ALG72315.1"/>
    </source>
</evidence>
<sequence>MRLSLLTPEYPPGEKLGGIATHTHTMARALTRLGHAVQVVTPWKGGGAAAGISVEDGVTVQRVDPGPNLQAVLDRFRTNRRLADAVRSFRPDVVHAAEFDADAWWLTRFSTIPVVTRLATPTGMVADTNAQSWGPHTHLLNALERDQTRRSAAIYASTRAIAQRVADYWRIAPELIQVIPNSIDLAAVRAAGAGTPPVSLPDRFIVFFGRLEGRKGIAALGRAIPDVLAANPGLHLVMVGGEDPASASVIGQFRRDVAPVADRVHVLGALPRNHALAVVARAELAVIPSLWESFGFVVVEAMALGVPVVASDCGGFPEIVEQGRSGWLVPPGEAAPLRDMLIARLADRPGLEAASAAGLERARDFDVDGVAARVASLLEQAGAERNQAASSGIYNNGYRRHFRPDHPTTPFYRIYDEKRRAVAAELDRSPRLRILDVGGGYGRITGPFADRHDVTLVDISHEMLREAKERFPALTVQQADARRLPFPDDSFDLVIAMDLLCHLPDLEAGVRELRRVVKPGGRIACDTTNANPLWVVAYPSYYRWRPDRLLATMRCHGVLPEWKALVRHHWAPEMRKAIAATGLTLQKTDRFGPPGVAKWHLWWCRRGGAGPDGQAPKGLSPEGFTS</sequence>
<dbReference type="EMBL" id="CP012402">
    <property type="protein sequence ID" value="ALG72315.1"/>
    <property type="molecule type" value="Genomic_DNA"/>
</dbReference>
<evidence type="ECO:0000259" key="2">
    <source>
        <dbReference type="Pfam" id="PF13439"/>
    </source>
</evidence>
<dbReference type="KEGG" id="ati:AL072_14365"/>
<organism evidence="3 4">
    <name type="scientific">Azospirillum thiophilum</name>
    <dbReference type="NCBI Taxonomy" id="528244"/>
    <lineage>
        <taxon>Bacteria</taxon>
        <taxon>Pseudomonadati</taxon>
        <taxon>Pseudomonadota</taxon>
        <taxon>Alphaproteobacteria</taxon>
        <taxon>Rhodospirillales</taxon>
        <taxon>Azospirillaceae</taxon>
        <taxon>Azospirillum</taxon>
    </lineage>
</organism>
<dbReference type="Pfam" id="PF13692">
    <property type="entry name" value="Glyco_trans_1_4"/>
    <property type="match status" value="1"/>
</dbReference>
<proteinExistence type="predicted"/>
<dbReference type="RefSeq" id="WP_045586057.1">
    <property type="nucleotide sequence ID" value="NZ_CP012402.1"/>
</dbReference>
<feature type="domain" description="Glycosyltransferase subfamily 4-like N-terminal" evidence="2">
    <location>
        <begin position="17"/>
        <end position="186"/>
    </location>
</feature>
<dbReference type="SUPFAM" id="SSF53756">
    <property type="entry name" value="UDP-Glycosyltransferase/glycogen phosphorylase"/>
    <property type="match status" value="1"/>
</dbReference>
<dbReference type="PANTHER" id="PTHR45947">
    <property type="entry name" value="SULFOQUINOVOSYL TRANSFERASE SQD2"/>
    <property type="match status" value="1"/>
</dbReference>
<dbReference type="CDD" id="cd02440">
    <property type="entry name" value="AdoMet_MTases"/>
    <property type="match status" value="1"/>
</dbReference>
<evidence type="ECO:0008006" key="5">
    <source>
        <dbReference type="Google" id="ProtNLM"/>
    </source>
</evidence>
<dbReference type="Pfam" id="PF08241">
    <property type="entry name" value="Methyltransf_11"/>
    <property type="match status" value="1"/>
</dbReference>